<name>A0A645I5N8_9ZZZZ</name>
<evidence type="ECO:0000256" key="3">
    <source>
        <dbReference type="ARBA" id="ARBA00023136"/>
    </source>
</evidence>
<feature type="domain" description="RagB/SusD" evidence="5">
    <location>
        <begin position="2"/>
        <end position="127"/>
    </location>
</feature>
<dbReference type="InterPro" id="IPR011990">
    <property type="entry name" value="TPR-like_helical_dom_sf"/>
</dbReference>
<proteinExistence type="predicted"/>
<comment type="subcellular location">
    <subcellularLocation>
        <location evidence="1">Cell outer membrane</location>
    </subcellularLocation>
</comment>
<keyword evidence="2" id="KW-0732">Signal</keyword>
<protein>
    <recommendedName>
        <fullName evidence="5">RagB/SusD domain-containing protein</fullName>
    </recommendedName>
</protein>
<reference evidence="6" key="1">
    <citation type="submission" date="2019-08" db="EMBL/GenBank/DDBJ databases">
        <authorList>
            <person name="Kucharzyk K."/>
            <person name="Murdoch R.W."/>
            <person name="Higgins S."/>
            <person name="Loffler F."/>
        </authorList>
    </citation>
    <scope>NUCLEOTIDE SEQUENCE</scope>
</reference>
<dbReference type="AlphaFoldDB" id="A0A645I5N8"/>
<dbReference type="Gene3D" id="1.25.40.390">
    <property type="match status" value="1"/>
</dbReference>
<keyword evidence="3" id="KW-0472">Membrane</keyword>
<dbReference type="EMBL" id="VSSQ01106685">
    <property type="protein sequence ID" value="MPN46206.1"/>
    <property type="molecule type" value="Genomic_DNA"/>
</dbReference>
<evidence type="ECO:0000259" key="5">
    <source>
        <dbReference type="Pfam" id="PF07980"/>
    </source>
</evidence>
<keyword evidence="4" id="KW-0998">Cell outer membrane</keyword>
<dbReference type="GO" id="GO:0009279">
    <property type="term" value="C:cell outer membrane"/>
    <property type="evidence" value="ECO:0007669"/>
    <property type="project" value="UniProtKB-SubCell"/>
</dbReference>
<comment type="caution">
    <text evidence="6">The sequence shown here is derived from an EMBL/GenBank/DDBJ whole genome shotgun (WGS) entry which is preliminary data.</text>
</comment>
<evidence type="ECO:0000313" key="6">
    <source>
        <dbReference type="EMBL" id="MPN46206.1"/>
    </source>
</evidence>
<organism evidence="6">
    <name type="scientific">bioreactor metagenome</name>
    <dbReference type="NCBI Taxonomy" id="1076179"/>
    <lineage>
        <taxon>unclassified sequences</taxon>
        <taxon>metagenomes</taxon>
        <taxon>ecological metagenomes</taxon>
    </lineage>
</organism>
<gene>
    <name evidence="6" type="ORF">SDC9_193789</name>
</gene>
<evidence type="ECO:0000256" key="2">
    <source>
        <dbReference type="ARBA" id="ARBA00022729"/>
    </source>
</evidence>
<sequence length="127" mass="14747">MNYAEAKFELGDEDAARRYINMIRARAGMPPVDASDTDLRDRIRHERRIELAFEGHRFFDIRRWKILEEVSIKQILGMQIKKAANGEKSYTVKVVAPVAYYEQHHRLPIPRTEIDKSGGTLIQNSGY</sequence>
<evidence type="ECO:0000256" key="4">
    <source>
        <dbReference type="ARBA" id="ARBA00023237"/>
    </source>
</evidence>
<dbReference type="InterPro" id="IPR012944">
    <property type="entry name" value="SusD_RagB_dom"/>
</dbReference>
<evidence type="ECO:0000256" key="1">
    <source>
        <dbReference type="ARBA" id="ARBA00004442"/>
    </source>
</evidence>
<dbReference type="SUPFAM" id="SSF48452">
    <property type="entry name" value="TPR-like"/>
    <property type="match status" value="1"/>
</dbReference>
<dbReference type="Pfam" id="PF07980">
    <property type="entry name" value="SusD_RagB"/>
    <property type="match status" value="1"/>
</dbReference>
<accession>A0A645I5N8</accession>